<comment type="caution">
    <text evidence="1">The sequence shown here is derived from an EMBL/GenBank/DDBJ whole genome shotgun (WGS) entry which is preliminary data.</text>
</comment>
<dbReference type="Pfam" id="PF11033">
    <property type="entry name" value="ComJ"/>
    <property type="match status" value="1"/>
</dbReference>
<gene>
    <name evidence="1" type="ORF">EGK68_24030</name>
</gene>
<dbReference type="Proteomes" id="UP000275321">
    <property type="component" value="Unassembled WGS sequence"/>
</dbReference>
<dbReference type="Gene3D" id="2.60.34.30">
    <property type="entry name" value="Competence, DNA-entry nuclease inhibitor, ComJ"/>
    <property type="match status" value="1"/>
</dbReference>
<protein>
    <recommendedName>
        <fullName evidence="3">Competence protein J (ComJ)</fullName>
    </recommendedName>
</protein>
<dbReference type="InterPro" id="IPR038691">
    <property type="entry name" value="ComJ_sf"/>
</dbReference>
<dbReference type="EMBL" id="RHWT01000054">
    <property type="protein sequence ID" value="RSB25456.1"/>
    <property type="molecule type" value="Genomic_DNA"/>
</dbReference>
<evidence type="ECO:0008006" key="3">
    <source>
        <dbReference type="Google" id="ProtNLM"/>
    </source>
</evidence>
<name>A0A3R9A0F5_ENTCL</name>
<accession>A0A3R9A0F5</accession>
<proteinExistence type="predicted"/>
<dbReference type="AlphaFoldDB" id="A0A3R9A0F5"/>
<organism evidence="1 2">
    <name type="scientific">Enterobacter cloacae</name>
    <dbReference type="NCBI Taxonomy" id="550"/>
    <lineage>
        <taxon>Bacteria</taxon>
        <taxon>Pseudomonadati</taxon>
        <taxon>Pseudomonadota</taxon>
        <taxon>Gammaproteobacteria</taxon>
        <taxon>Enterobacterales</taxon>
        <taxon>Enterobacteriaceae</taxon>
        <taxon>Enterobacter</taxon>
        <taxon>Enterobacter cloacae complex</taxon>
    </lineage>
</organism>
<evidence type="ECO:0000313" key="2">
    <source>
        <dbReference type="Proteomes" id="UP000275321"/>
    </source>
</evidence>
<dbReference type="RefSeq" id="WP_125366624.1">
    <property type="nucleotide sequence ID" value="NZ_JADILH010000003.1"/>
</dbReference>
<dbReference type="InterPro" id="IPR020354">
    <property type="entry name" value="Competence_nuclease_inhibitor"/>
</dbReference>
<reference evidence="1 2" key="1">
    <citation type="submission" date="2018-10" db="EMBL/GenBank/DDBJ databases">
        <title>Transmission dynamics of multidrug resistant bacteria on intensive care unit surfaces.</title>
        <authorList>
            <person name="D'Souza A.W."/>
            <person name="Potter R.F."/>
            <person name="Wallace M."/>
            <person name="Shupe A."/>
            <person name="Patel S."/>
            <person name="Sun S."/>
            <person name="Gul D."/>
            <person name="Kwon J.H."/>
            <person name="Andleeb S."/>
            <person name="Burnham C.-A.D."/>
            <person name="Dantas G."/>
        </authorList>
    </citation>
    <scope>NUCLEOTIDE SEQUENCE [LARGE SCALE GENOMIC DNA]</scope>
    <source>
        <strain evidence="1 2">EC_073</strain>
    </source>
</reference>
<sequence>MSLGYINSVDLLISHSQILLRSRDYDEKMSRWGKGNVSQGAVLHNDYVIFDPLPEDAFGANVNIKLENVFKLDENAQRCIVVPFTVTDQHKLQVASATEKFDLSLDLTDKIYSLFYEICEGDEIYYNFTLVPTKEAIAAKFLLDDPWGGIKDRPLKEGIF</sequence>
<evidence type="ECO:0000313" key="1">
    <source>
        <dbReference type="EMBL" id="RSB25456.1"/>
    </source>
</evidence>